<name>A0ABS5V0S6_9GAMM</name>
<dbReference type="Gene3D" id="1.20.1270.340">
    <property type="match status" value="1"/>
</dbReference>
<dbReference type="RefSeq" id="WP_214505377.1">
    <property type="nucleotide sequence ID" value="NZ_JAHEPS010000001.1"/>
</dbReference>
<proteinExistence type="predicted"/>
<dbReference type="InterPro" id="IPR010890">
    <property type="entry name" value="PriC"/>
</dbReference>
<evidence type="ECO:0000313" key="2">
    <source>
        <dbReference type="Proteomes" id="UP001195903"/>
    </source>
</evidence>
<dbReference type="EMBL" id="JAHEPS010000001">
    <property type="protein sequence ID" value="MBT1443179.1"/>
    <property type="molecule type" value="Genomic_DNA"/>
</dbReference>
<dbReference type="Pfam" id="PF07445">
    <property type="entry name" value="PriC"/>
    <property type="match status" value="1"/>
</dbReference>
<accession>A0ABS5V0S6</accession>
<sequence length="220" mass="25207">MKYDALLARLWGQLKKLEQEVLQHDAALPPQSRKLLQDTERFNDELFLQHGAALYPCIAQIEKDIRALEKRLQLNLSAGTIVAACARINDRFSAVKRALGTTAIGVKAQAQAKDSARKRMASRQHQQHDNSGFAWIAASVMQNSHQLYDELNKHLNWARKIESKLGELETMLENCHGADKIKAQNEILLMHRRLGKCRQAISYIEDRIQAFERPYQSHNR</sequence>
<organism evidence="1 2">
    <name type="scientific">Shewanella jiangmenensis</name>
    <dbReference type="NCBI Taxonomy" id="2837387"/>
    <lineage>
        <taxon>Bacteria</taxon>
        <taxon>Pseudomonadati</taxon>
        <taxon>Pseudomonadota</taxon>
        <taxon>Gammaproteobacteria</taxon>
        <taxon>Alteromonadales</taxon>
        <taxon>Shewanellaceae</taxon>
        <taxon>Shewanella</taxon>
    </lineage>
</organism>
<dbReference type="InterPro" id="IPR038338">
    <property type="entry name" value="PriC_sf"/>
</dbReference>
<keyword evidence="2" id="KW-1185">Reference proteome</keyword>
<comment type="caution">
    <text evidence="1">The sequence shown here is derived from an EMBL/GenBank/DDBJ whole genome shotgun (WGS) entry which is preliminary data.</text>
</comment>
<gene>
    <name evidence="1" type="ORF">KJI95_01365</name>
</gene>
<dbReference type="Proteomes" id="UP001195903">
    <property type="component" value="Unassembled WGS sequence"/>
</dbReference>
<protein>
    <submittedName>
        <fullName evidence="1">Primosomal replication protein</fullName>
    </submittedName>
</protein>
<evidence type="ECO:0000313" key="1">
    <source>
        <dbReference type="EMBL" id="MBT1443179.1"/>
    </source>
</evidence>
<reference evidence="1 2" key="1">
    <citation type="submission" date="2021-05" db="EMBL/GenBank/DDBJ databases">
        <title>Shewanella sp. JM162201.</title>
        <authorList>
            <person name="Xu S."/>
            <person name="Li A."/>
        </authorList>
    </citation>
    <scope>NUCLEOTIDE SEQUENCE [LARGE SCALE GENOMIC DNA]</scope>
    <source>
        <strain evidence="1 2">JM162201</strain>
    </source>
</reference>